<dbReference type="GO" id="GO:0020037">
    <property type="term" value="F:heme binding"/>
    <property type="evidence" value="ECO:0007669"/>
    <property type="project" value="InterPro"/>
</dbReference>
<comment type="cofactor">
    <cofactor evidence="10">
        <name>heme</name>
        <dbReference type="ChEBI" id="CHEBI:30413"/>
    </cofactor>
</comment>
<dbReference type="AlphaFoldDB" id="A0AAD6A3P2"/>
<dbReference type="EMBL" id="JAMRDG010000001">
    <property type="protein sequence ID" value="KAJ3709055.1"/>
    <property type="molecule type" value="Genomic_DNA"/>
</dbReference>
<keyword evidence="14" id="KW-1185">Reference proteome</keyword>
<feature type="transmembrane region" description="Helical" evidence="12">
    <location>
        <begin position="6"/>
        <end position="25"/>
    </location>
</feature>
<feature type="binding site" description="axial binding residue" evidence="10">
    <location>
        <position position="442"/>
    </location>
    <ligand>
        <name>heme</name>
        <dbReference type="ChEBI" id="CHEBI:30413"/>
    </ligand>
    <ligandPart>
        <name>Fe</name>
        <dbReference type="ChEBI" id="CHEBI:18248"/>
    </ligandPart>
</feature>
<dbReference type="PANTHER" id="PTHR47947">
    <property type="entry name" value="CYTOCHROME P450 82C3-RELATED"/>
    <property type="match status" value="1"/>
</dbReference>
<comment type="subcellular location">
    <subcellularLocation>
        <location evidence="1">Membrane</location>
        <topology evidence="1">Single-pass membrane protein</topology>
    </subcellularLocation>
</comment>
<dbReference type="InterPro" id="IPR002401">
    <property type="entry name" value="Cyt_P450_E_grp-I"/>
</dbReference>
<dbReference type="GO" id="GO:0005506">
    <property type="term" value="F:iron ion binding"/>
    <property type="evidence" value="ECO:0007669"/>
    <property type="project" value="InterPro"/>
</dbReference>
<dbReference type="GO" id="GO:0004497">
    <property type="term" value="F:monooxygenase activity"/>
    <property type="evidence" value="ECO:0007669"/>
    <property type="project" value="UniProtKB-KW"/>
</dbReference>
<keyword evidence="9 12" id="KW-0472">Membrane</keyword>
<dbReference type="PRINTS" id="PR00463">
    <property type="entry name" value="EP450I"/>
</dbReference>
<proteinExistence type="inferred from homology"/>
<evidence type="ECO:0000256" key="4">
    <source>
        <dbReference type="ARBA" id="ARBA00022692"/>
    </source>
</evidence>
<gene>
    <name evidence="13" type="ORF">LUZ61_012760</name>
</gene>
<accession>A0AAD6A3P2</accession>
<dbReference type="SUPFAM" id="SSF48264">
    <property type="entry name" value="Cytochrome P450"/>
    <property type="match status" value="1"/>
</dbReference>
<keyword evidence="4 12" id="KW-0812">Transmembrane</keyword>
<evidence type="ECO:0000256" key="9">
    <source>
        <dbReference type="ARBA" id="ARBA00023136"/>
    </source>
</evidence>
<dbReference type="InterPro" id="IPR017972">
    <property type="entry name" value="Cyt_P450_CS"/>
</dbReference>
<evidence type="ECO:0000256" key="7">
    <source>
        <dbReference type="ARBA" id="ARBA00023002"/>
    </source>
</evidence>
<evidence type="ECO:0000256" key="11">
    <source>
        <dbReference type="RuleBase" id="RU000461"/>
    </source>
</evidence>
<dbReference type="PANTHER" id="PTHR47947:SF62">
    <property type="entry name" value="CYTOCHROME P450, FAMILY 81, SUBFAMILY D, POLYPEPTIDE 5"/>
    <property type="match status" value="1"/>
</dbReference>
<keyword evidence="11" id="KW-0503">Monooxygenase</keyword>
<dbReference type="InterPro" id="IPR050651">
    <property type="entry name" value="Plant_Cytochrome_P450_Monoox"/>
</dbReference>
<protein>
    <recommendedName>
        <fullName evidence="15">Cytochrome P450</fullName>
    </recommendedName>
</protein>
<evidence type="ECO:0000256" key="1">
    <source>
        <dbReference type="ARBA" id="ARBA00004167"/>
    </source>
</evidence>
<evidence type="ECO:0000256" key="10">
    <source>
        <dbReference type="PIRSR" id="PIRSR602401-1"/>
    </source>
</evidence>
<evidence type="ECO:0000256" key="5">
    <source>
        <dbReference type="ARBA" id="ARBA00022723"/>
    </source>
</evidence>
<organism evidence="13 14">
    <name type="scientific">Rhynchospora tenuis</name>
    <dbReference type="NCBI Taxonomy" id="198213"/>
    <lineage>
        <taxon>Eukaryota</taxon>
        <taxon>Viridiplantae</taxon>
        <taxon>Streptophyta</taxon>
        <taxon>Embryophyta</taxon>
        <taxon>Tracheophyta</taxon>
        <taxon>Spermatophyta</taxon>
        <taxon>Magnoliopsida</taxon>
        <taxon>Liliopsida</taxon>
        <taxon>Poales</taxon>
        <taxon>Cyperaceae</taxon>
        <taxon>Cyperoideae</taxon>
        <taxon>Rhynchosporeae</taxon>
        <taxon>Rhynchospora</taxon>
    </lineage>
</organism>
<evidence type="ECO:0000313" key="14">
    <source>
        <dbReference type="Proteomes" id="UP001210211"/>
    </source>
</evidence>
<sequence>MESILMNNAFYIIFFLLVTILYNSVRKSKKKFPPGPPALPIIGHVHLLKDPLHQVLLKVSNQYGPAAFLRLGSRPVLVVSNYTLAEQCFTTHDLAFANRVHLPTVRMAPDLILWANYGSYWRTVRQAAAHELLSNQQIQASSHMRTKEFRFMALQLFKLYESRKIKSEISNTFVKLEFKRMLFESMMDLMLIIVAGKRFYGDNFDASDDIKKFGESIVAWFQASGPSNKEDYVPLLRILDLKGTMRKMKYATKMNEEMVQKMIDEHRQEGIGKRKTMINSLLELQKEDSDKYKDEVIRDIVITLMLGGTDTMSTTIEWAMAELLNDPEVLEKATAEIDEHVGNTRLIQESDMDNLPHLKYIISEILRLHPAAPLLVPHESREEIKLAGYDIPKGTMLLVNVYTIQRDQELWEDPNKFNPKRFKDGTSNGKYIIPFGMGRRRCAGEKLAMRTMEVLLGTLIQCFDWKRHGNELIDLTEGAGITIPLATPLEVMYQPRKVMKKVLSI</sequence>
<keyword evidence="6 12" id="KW-1133">Transmembrane helix</keyword>
<evidence type="ECO:0000313" key="13">
    <source>
        <dbReference type="EMBL" id="KAJ3709055.1"/>
    </source>
</evidence>
<keyword evidence="7 11" id="KW-0560">Oxidoreductase</keyword>
<dbReference type="GO" id="GO:0016020">
    <property type="term" value="C:membrane"/>
    <property type="evidence" value="ECO:0007669"/>
    <property type="project" value="UniProtKB-SubCell"/>
</dbReference>
<dbReference type="Pfam" id="PF00067">
    <property type="entry name" value="p450"/>
    <property type="match status" value="1"/>
</dbReference>
<dbReference type="Proteomes" id="UP001210211">
    <property type="component" value="Unassembled WGS sequence"/>
</dbReference>
<evidence type="ECO:0000256" key="12">
    <source>
        <dbReference type="SAM" id="Phobius"/>
    </source>
</evidence>
<keyword evidence="8 10" id="KW-0408">Iron</keyword>
<dbReference type="PROSITE" id="PS00086">
    <property type="entry name" value="CYTOCHROME_P450"/>
    <property type="match status" value="1"/>
</dbReference>
<name>A0AAD6A3P2_9POAL</name>
<evidence type="ECO:0000256" key="2">
    <source>
        <dbReference type="ARBA" id="ARBA00010617"/>
    </source>
</evidence>
<comment type="caution">
    <text evidence="13">The sequence shown here is derived from an EMBL/GenBank/DDBJ whole genome shotgun (WGS) entry which is preliminary data.</text>
</comment>
<comment type="similarity">
    <text evidence="2 11">Belongs to the cytochrome P450 family.</text>
</comment>
<dbReference type="InterPro" id="IPR036396">
    <property type="entry name" value="Cyt_P450_sf"/>
</dbReference>
<evidence type="ECO:0008006" key="15">
    <source>
        <dbReference type="Google" id="ProtNLM"/>
    </source>
</evidence>
<keyword evidence="5 10" id="KW-0479">Metal-binding</keyword>
<evidence type="ECO:0000256" key="6">
    <source>
        <dbReference type="ARBA" id="ARBA00022989"/>
    </source>
</evidence>
<evidence type="ECO:0000256" key="3">
    <source>
        <dbReference type="ARBA" id="ARBA00022617"/>
    </source>
</evidence>
<evidence type="ECO:0000256" key="8">
    <source>
        <dbReference type="ARBA" id="ARBA00023004"/>
    </source>
</evidence>
<dbReference type="FunFam" id="1.10.630.10:FF:000026">
    <property type="entry name" value="Cytochrome P450 82C4"/>
    <property type="match status" value="1"/>
</dbReference>
<dbReference type="InterPro" id="IPR001128">
    <property type="entry name" value="Cyt_P450"/>
</dbReference>
<dbReference type="Gene3D" id="1.10.630.10">
    <property type="entry name" value="Cytochrome P450"/>
    <property type="match status" value="1"/>
</dbReference>
<dbReference type="PRINTS" id="PR00385">
    <property type="entry name" value="P450"/>
</dbReference>
<reference evidence="13 14" key="1">
    <citation type="journal article" date="2022" name="Cell">
        <title>Repeat-based holocentromeres influence genome architecture and karyotype evolution.</title>
        <authorList>
            <person name="Hofstatter P.G."/>
            <person name="Thangavel G."/>
            <person name="Lux T."/>
            <person name="Neumann P."/>
            <person name="Vondrak T."/>
            <person name="Novak P."/>
            <person name="Zhang M."/>
            <person name="Costa L."/>
            <person name="Castellani M."/>
            <person name="Scott A."/>
            <person name="Toegelov H."/>
            <person name="Fuchs J."/>
            <person name="Mata-Sucre Y."/>
            <person name="Dias Y."/>
            <person name="Vanzela A.L.L."/>
            <person name="Huettel B."/>
            <person name="Almeida C.C.S."/>
            <person name="Simkova H."/>
            <person name="Souza G."/>
            <person name="Pedrosa-Harand A."/>
            <person name="Macas J."/>
            <person name="Mayer K.F.X."/>
            <person name="Houben A."/>
            <person name="Marques A."/>
        </authorList>
    </citation>
    <scope>NUCLEOTIDE SEQUENCE [LARGE SCALE GENOMIC DNA]</scope>
    <source>
        <strain evidence="13">RhyTen1mFocal</strain>
    </source>
</reference>
<keyword evidence="3 10" id="KW-0349">Heme</keyword>
<dbReference type="GO" id="GO:0016705">
    <property type="term" value="F:oxidoreductase activity, acting on paired donors, with incorporation or reduction of molecular oxygen"/>
    <property type="evidence" value="ECO:0007669"/>
    <property type="project" value="InterPro"/>
</dbReference>